<dbReference type="Gene3D" id="3.90.70.10">
    <property type="entry name" value="Cysteine proteinases"/>
    <property type="match status" value="1"/>
</dbReference>
<gene>
    <name evidence="1" type="ORF">ENS31_03735</name>
</gene>
<protein>
    <recommendedName>
        <fullName evidence="2">Peptidase C39 domain-containing protein</fullName>
    </recommendedName>
</protein>
<dbReference type="EMBL" id="DSUJ01000008">
    <property type="protein sequence ID" value="HFI90629.1"/>
    <property type="molecule type" value="Genomic_DNA"/>
</dbReference>
<proteinExistence type="predicted"/>
<evidence type="ECO:0008006" key="2">
    <source>
        <dbReference type="Google" id="ProtNLM"/>
    </source>
</evidence>
<organism evidence="1">
    <name type="scientific">Ignavibacterium album</name>
    <dbReference type="NCBI Taxonomy" id="591197"/>
    <lineage>
        <taxon>Bacteria</taxon>
        <taxon>Pseudomonadati</taxon>
        <taxon>Ignavibacteriota</taxon>
        <taxon>Ignavibacteria</taxon>
        <taxon>Ignavibacteriales</taxon>
        <taxon>Ignavibacteriaceae</taxon>
        <taxon>Ignavibacterium</taxon>
    </lineage>
</organism>
<dbReference type="AlphaFoldDB" id="A0A7V2ZIL3"/>
<comment type="caution">
    <text evidence="1">The sequence shown here is derived from an EMBL/GenBank/DDBJ whole genome shotgun (WGS) entry which is preliminary data.</text>
</comment>
<accession>A0A7V2ZIL3</accession>
<evidence type="ECO:0000313" key="1">
    <source>
        <dbReference type="EMBL" id="HFI90629.1"/>
    </source>
</evidence>
<reference evidence="1" key="1">
    <citation type="journal article" date="2020" name="mSystems">
        <title>Genome- and Community-Level Interaction Insights into Carbon Utilization and Element Cycling Functions of Hydrothermarchaeota in Hydrothermal Sediment.</title>
        <authorList>
            <person name="Zhou Z."/>
            <person name="Liu Y."/>
            <person name="Xu W."/>
            <person name="Pan J."/>
            <person name="Luo Z.H."/>
            <person name="Li M."/>
        </authorList>
    </citation>
    <scope>NUCLEOTIDE SEQUENCE [LARGE SCALE GENOMIC DNA]</scope>
    <source>
        <strain evidence="1">SpSt-479</strain>
    </source>
</reference>
<sequence>MSFYPQPYKYQCGPFALKYALVMLGRFESENQIAIKAGSTWWYGTDEIGLAKAAKFYGCKMKYFRREKPEDAIKALVEQIKKGYPCILSVDNWEHWLTVVNYQHRKFIVTDSSLDKVITIYTPNQLVKRWKYYDEDADDVSYDGYAIIPQYKVTTKANFSLEAARFVMDSRNQELAKKWDKYFNDLISICHPRHANTTHLISFKDFLRRYEKLLIKQVAYWHGTPTLRELKKILSNFQFMAEVYDLVIHADEQKKALIDLASILMMYACGKYGMDEIY</sequence>
<dbReference type="RefSeq" id="WP_304148403.1">
    <property type="nucleotide sequence ID" value="NZ_JAOAIE010000132.1"/>
</dbReference>
<name>A0A7V2ZIL3_9BACT</name>